<evidence type="ECO:0000256" key="6">
    <source>
        <dbReference type="ARBA" id="ARBA00022989"/>
    </source>
</evidence>
<sequence length="86" mass="9585">MALADIIECTIDFEGQRLAEQLTYVLLIASGIVSFVVGYSLQSLQMVMMLFAAGLVLTALVVIPPWPMYNKHPQPFITDKVVEKKE</sequence>
<reference evidence="10" key="1">
    <citation type="submission" date="2021-01" db="EMBL/GenBank/DDBJ databases">
        <title>Metabolic potential, ecology and presence of endohyphal bacteria is reflected in genomic diversity of Mucoromycotina.</title>
        <authorList>
            <person name="Muszewska A."/>
            <person name="Okrasinska A."/>
            <person name="Steczkiewicz K."/>
            <person name="Drgas O."/>
            <person name="Orlowska M."/>
            <person name="Perlinska-Lenart U."/>
            <person name="Aleksandrzak-Piekarczyk T."/>
            <person name="Szatraj K."/>
            <person name="Zielenkiewicz U."/>
            <person name="Pilsyk S."/>
            <person name="Malc E."/>
            <person name="Mieczkowski P."/>
            <person name="Kruszewska J.S."/>
            <person name="Biernat P."/>
            <person name="Pawlowska J."/>
        </authorList>
    </citation>
    <scope>NUCLEOTIDE SEQUENCE</scope>
    <source>
        <strain evidence="10">WA0000018081</strain>
    </source>
</reference>
<comment type="subcellular location">
    <subcellularLocation>
        <location evidence="1">Endoplasmic reticulum membrane</location>
        <topology evidence="1">Multi-pass membrane protein</topology>
    </subcellularLocation>
</comment>
<dbReference type="Pfam" id="PF06645">
    <property type="entry name" value="SPC12"/>
    <property type="match status" value="1"/>
</dbReference>
<protein>
    <recommendedName>
        <fullName evidence="3">Signal peptidase complex subunit 1</fullName>
    </recommendedName>
</protein>
<evidence type="ECO:0000256" key="4">
    <source>
        <dbReference type="ARBA" id="ARBA00022692"/>
    </source>
</evidence>
<evidence type="ECO:0000256" key="3">
    <source>
        <dbReference type="ARBA" id="ARBA00017059"/>
    </source>
</evidence>
<dbReference type="AlphaFoldDB" id="A0A8H7VWR6"/>
<comment type="function">
    <text evidence="8">Component of the signal peptidase complex (SPC) which catalyzes the cleavage of N-terminal signal sequences from nascent proteins as they are translocated into the lumen of the endoplasmic reticulum. Dispensable for SPC enzymatic activity.</text>
</comment>
<keyword evidence="4 9" id="KW-0812">Transmembrane</keyword>
<name>A0A8H7VWR6_9FUNG</name>
<evidence type="ECO:0000256" key="7">
    <source>
        <dbReference type="ARBA" id="ARBA00023136"/>
    </source>
</evidence>
<feature type="transmembrane region" description="Helical" evidence="9">
    <location>
        <begin position="22"/>
        <end position="41"/>
    </location>
</feature>
<comment type="caution">
    <text evidence="10">The sequence shown here is derived from an EMBL/GenBank/DDBJ whole genome shotgun (WGS) entry which is preliminary data.</text>
</comment>
<dbReference type="PANTHER" id="PTHR13202:SF0">
    <property type="entry name" value="SIGNAL PEPTIDASE COMPLEX SUBUNIT 1"/>
    <property type="match status" value="1"/>
</dbReference>
<evidence type="ECO:0000313" key="11">
    <source>
        <dbReference type="Proteomes" id="UP000613177"/>
    </source>
</evidence>
<evidence type="ECO:0000256" key="2">
    <source>
        <dbReference type="ARBA" id="ARBA00005245"/>
    </source>
</evidence>
<dbReference type="GO" id="GO:0045047">
    <property type="term" value="P:protein targeting to ER"/>
    <property type="evidence" value="ECO:0007669"/>
    <property type="project" value="TreeGrafter"/>
</dbReference>
<feature type="transmembrane region" description="Helical" evidence="9">
    <location>
        <begin position="48"/>
        <end position="66"/>
    </location>
</feature>
<dbReference type="Proteomes" id="UP000613177">
    <property type="component" value="Unassembled WGS sequence"/>
</dbReference>
<comment type="similarity">
    <text evidence="2">Belongs to the SPCS1 family.</text>
</comment>
<evidence type="ECO:0000256" key="1">
    <source>
        <dbReference type="ARBA" id="ARBA00004477"/>
    </source>
</evidence>
<keyword evidence="6 9" id="KW-1133">Transmembrane helix</keyword>
<dbReference type="GO" id="GO:0005787">
    <property type="term" value="C:signal peptidase complex"/>
    <property type="evidence" value="ECO:0007669"/>
    <property type="project" value="InterPro"/>
</dbReference>
<evidence type="ECO:0000256" key="5">
    <source>
        <dbReference type="ARBA" id="ARBA00022824"/>
    </source>
</evidence>
<keyword evidence="7 9" id="KW-0472">Membrane</keyword>
<keyword evidence="11" id="KW-1185">Reference proteome</keyword>
<keyword evidence="5" id="KW-0256">Endoplasmic reticulum</keyword>
<gene>
    <name evidence="10" type="ORF">INT48_007807</name>
</gene>
<dbReference type="GO" id="GO:0006465">
    <property type="term" value="P:signal peptide processing"/>
    <property type="evidence" value="ECO:0007669"/>
    <property type="project" value="InterPro"/>
</dbReference>
<dbReference type="EMBL" id="JAEPRE010000230">
    <property type="protein sequence ID" value="KAG2229989.1"/>
    <property type="molecule type" value="Genomic_DNA"/>
</dbReference>
<proteinExistence type="inferred from homology"/>
<dbReference type="OrthoDB" id="263893at2759"/>
<evidence type="ECO:0000313" key="10">
    <source>
        <dbReference type="EMBL" id="KAG2229989.1"/>
    </source>
</evidence>
<dbReference type="InterPro" id="IPR009542">
    <property type="entry name" value="Spc1/SPCS1"/>
</dbReference>
<evidence type="ECO:0000256" key="9">
    <source>
        <dbReference type="SAM" id="Phobius"/>
    </source>
</evidence>
<organism evidence="10 11">
    <name type="scientific">Thamnidium elegans</name>
    <dbReference type="NCBI Taxonomy" id="101142"/>
    <lineage>
        <taxon>Eukaryota</taxon>
        <taxon>Fungi</taxon>
        <taxon>Fungi incertae sedis</taxon>
        <taxon>Mucoromycota</taxon>
        <taxon>Mucoromycotina</taxon>
        <taxon>Mucoromycetes</taxon>
        <taxon>Mucorales</taxon>
        <taxon>Mucorineae</taxon>
        <taxon>Mucoraceae</taxon>
        <taxon>Thamnidium</taxon>
    </lineage>
</organism>
<evidence type="ECO:0000256" key="8">
    <source>
        <dbReference type="ARBA" id="ARBA00045204"/>
    </source>
</evidence>
<accession>A0A8H7VWR6</accession>
<dbReference type="PANTHER" id="PTHR13202">
    <property type="entry name" value="MICROSOMAL SIGNAL PEPTIDASE 12 KDA SUBUNIT"/>
    <property type="match status" value="1"/>
</dbReference>